<evidence type="ECO:0000256" key="4">
    <source>
        <dbReference type="ARBA" id="ARBA00013533"/>
    </source>
</evidence>
<evidence type="ECO:0000256" key="2">
    <source>
        <dbReference type="ARBA" id="ARBA00004653"/>
    </source>
</evidence>
<dbReference type="Pfam" id="PF09335">
    <property type="entry name" value="VTT_dom"/>
    <property type="match status" value="1"/>
</dbReference>
<sequence length="325" mass="36284">MPRHTRQAPSYAELAPLNPIVQPRPIHHDQWEADAQTLAPAPQYQYTPPRTGMARTPSPTPSEANLLAGKMPYSGSVMLKMYWKQIVVAVILLVAFIVIFAMNDRILHALRPVKAWMDERPWGFVIPLAIYIAISFPPLIGQEVVAMFCGMIWGLGEGFGIVAAGTVIGEILLFLLVKYFFRARLQKKEETGVSYACYARVVREGGWIICAVFRLSVFPPHFVTVLVAACDVQLWVYLIAIVIGFPRQLLPVYLGVVLDDKDEGTQHAGPKALKGAFVAFIIIVTIVAGRFIGARVKKIKPEIIYQRRKARQQKMMESLESLNGV</sequence>
<comment type="subcellular location">
    <subcellularLocation>
        <location evidence="2">Golgi apparatus membrane</location>
        <topology evidence="2">Multi-pass membrane protein</topology>
    </subcellularLocation>
</comment>
<dbReference type="PANTHER" id="PTHR47549">
    <property type="entry name" value="GOLGI APPARATUS MEMBRANE PROTEIN TVP38-RELATED"/>
    <property type="match status" value="1"/>
</dbReference>
<keyword evidence="7 10" id="KW-1133">Transmembrane helix</keyword>
<feature type="transmembrane region" description="Helical" evidence="10">
    <location>
        <begin position="272"/>
        <end position="292"/>
    </location>
</feature>
<keyword evidence="8" id="KW-0333">Golgi apparatus</keyword>
<protein>
    <recommendedName>
        <fullName evidence="4">Golgi apparatus membrane protein TVP38</fullName>
    </recommendedName>
    <alternativeName>
        <fullName evidence="5">Golgi apparatus membrane protein tvp38</fullName>
    </alternativeName>
</protein>
<evidence type="ECO:0000256" key="6">
    <source>
        <dbReference type="ARBA" id="ARBA00022692"/>
    </source>
</evidence>
<dbReference type="InterPro" id="IPR032816">
    <property type="entry name" value="VTT_dom"/>
</dbReference>
<evidence type="ECO:0000256" key="7">
    <source>
        <dbReference type="ARBA" id="ARBA00022989"/>
    </source>
</evidence>
<keyword evidence="9 10" id="KW-0472">Membrane</keyword>
<gene>
    <name evidence="12" type="ORF">SCHCODRAFT_236531</name>
</gene>
<evidence type="ECO:0000256" key="10">
    <source>
        <dbReference type="SAM" id="Phobius"/>
    </source>
</evidence>
<evidence type="ECO:0000256" key="5">
    <source>
        <dbReference type="ARBA" id="ARBA00020673"/>
    </source>
</evidence>
<accession>D8QBT2</accession>
<dbReference type="PANTHER" id="PTHR47549:SF2">
    <property type="entry name" value="GOLGI APPARATUS MEMBRANE PROTEIN TVP38"/>
    <property type="match status" value="1"/>
</dbReference>
<feature type="transmembrane region" description="Helical" evidence="10">
    <location>
        <begin position="160"/>
        <end position="181"/>
    </location>
</feature>
<dbReference type="RefSeq" id="XP_003029312.1">
    <property type="nucleotide sequence ID" value="XM_003029266.1"/>
</dbReference>
<dbReference type="KEGG" id="scm:SCHCO_02549177"/>
<comment type="function">
    <text evidence="1">Golgi membrane protein involved in vesicular trafficking and spindle migration.</text>
</comment>
<reference evidence="12 13" key="1">
    <citation type="journal article" date="2010" name="Nat. Biotechnol.">
        <title>Genome sequence of the model mushroom Schizophyllum commune.</title>
        <authorList>
            <person name="Ohm R.A."/>
            <person name="de Jong J.F."/>
            <person name="Lugones L.G."/>
            <person name="Aerts A."/>
            <person name="Kothe E."/>
            <person name="Stajich J.E."/>
            <person name="de Vries R.P."/>
            <person name="Record E."/>
            <person name="Levasseur A."/>
            <person name="Baker S.E."/>
            <person name="Bartholomew K.A."/>
            <person name="Coutinho P.M."/>
            <person name="Erdmann S."/>
            <person name="Fowler T.J."/>
            <person name="Gathman A.C."/>
            <person name="Lombard V."/>
            <person name="Henrissat B."/>
            <person name="Knabe N."/>
            <person name="Kuees U."/>
            <person name="Lilly W.W."/>
            <person name="Lindquist E."/>
            <person name="Lucas S."/>
            <person name="Magnuson J.K."/>
            <person name="Piumi F."/>
            <person name="Raudaskoski M."/>
            <person name="Salamov A."/>
            <person name="Schmutz J."/>
            <person name="Schwarze F.W.M.R."/>
            <person name="vanKuyk P.A."/>
            <person name="Horton J.S."/>
            <person name="Grigoriev I.V."/>
            <person name="Woesten H.A.B."/>
        </authorList>
    </citation>
    <scope>NUCLEOTIDE SEQUENCE [LARGE SCALE GENOMIC DNA]</scope>
    <source>
        <strain evidence="13">H4-8 / FGSC 9210</strain>
    </source>
</reference>
<evidence type="ECO:0000256" key="1">
    <source>
        <dbReference type="ARBA" id="ARBA00002978"/>
    </source>
</evidence>
<dbReference type="InterPro" id="IPR051076">
    <property type="entry name" value="Golgi_membrane_TVP38/TMEM64"/>
</dbReference>
<evidence type="ECO:0000313" key="13">
    <source>
        <dbReference type="Proteomes" id="UP000007431"/>
    </source>
</evidence>
<dbReference type="OrthoDB" id="166803at2759"/>
<dbReference type="FunCoup" id="D8QBT2">
    <property type="interactions" value="25"/>
</dbReference>
<evidence type="ECO:0000313" key="12">
    <source>
        <dbReference type="EMBL" id="EFI94409.1"/>
    </source>
</evidence>
<organism evidence="13">
    <name type="scientific">Schizophyllum commune (strain H4-8 / FGSC 9210)</name>
    <name type="common">Split gill fungus</name>
    <dbReference type="NCBI Taxonomy" id="578458"/>
    <lineage>
        <taxon>Eukaryota</taxon>
        <taxon>Fungi</taxon>
        <taxon>Dikarya</taxon>
        <taxon>Basidiomycota</taxon>
        <taxon>Agaricomycotina</taxon>
        <taxon>Agaricomycetes</taxon>
        <taxon>Agaricomycetidae</taxon>
        <taxon>Agaricales</taxon>
        <taxon>Schizophyllaceae</taxon>
        <taxon>Schizophyllum</taxon>
    </lineage>
</organism>
<keyword evidence="13" id="KW-1185">Reference proteome</keyword>
<evidence type="ECO:0000256" key="3">
    <source>
        <dbReference type="ARBA" id="ARBA00008640"/>
    </source>
</evidence>
<dbReference type="InParanoid" id="D8QBT2"/>
<dbReference type="Proteomes" id="UP000007431">
    <property type="component" value="Unassembled WGS sequence"/>
</dbReference>
<comment type="similarity">
    <text evidence="3">Belongs to the TVP38/TMEM64 family.</text>
</comment>
<dbReference type="HOGENOM" id="CLU_021545_1_0_1"/>
<proteinExistence type="inferred from homology"/>
<dbReference type="AlphaFoldDB" id="D8QBT2"/>
<feature type="domain" description="VTT" evidence="11">
    <location>
        <begin position="142"/>
        <end position="255"/>
    </location>
</feature>
<feature type="transmembrane region" description="Helical" evidence="10">
    <location>
        <begin position="122"/>
        <end position="140"/>
    </location>
</feature>
<name>D8QBT2_SCHCM</name>
<feature type="transmembrane region" description="Helical" evidence="10">
    <location>
        <begin position="81"/>
        <end position="101"/>
    </location>
</feature>
<evidence type="ECO:0000256" key="9">
    <source>
        <dbReference type="ARBA" id="ARBA00023136"/>
    </source>
</evidence>
<dbReference type="VEuPathDB" id="FungiDB:SCHCODRAFT_02549177"/>
<keyword evidence="6 10" id="KW-0812">Transmembrane</keyword>
<evidence type="ECO:0000259" key="11">
    <source>
        <dbReference type="Pfam" id="PF09335"/>
    </source>
</evidence>
<dbReference type="eggNOG" id="KOG3140">
    <property type="taxonomic scope" value="Eukaryota"/>
</dbReference>
<dbReference type="GeneID" id="9594062"/>
<dbReference type="GO" id="GO:0000139">
    <property type="term" value="C:Golgi membrane"/>
    <property type="evidence" value="ECO:0007669"/>
    <property type="project" value="UniProtKB-SubCell"/>
</dbReference>
<dbReference type="EMBL" id="GL377309">
    <property type="protein sequence ID" value="EFI94409.1"/>
    <property type="molecule type" value="Genomic_DNA"/>
</dbReference>
<evidence type="ECO:0000256" key="8">
    <source>
        <dbReference type="ARBA" id="ARBA00023034"/>
    </source>
</evidence>
<dbReference type="OMA" id="RWFCMAR"/>